<dbReference type="HOGENOM" id="CLU_1384330_0_0_1"/>
<reference evidence="1 2" key="1">
    <citation type="journal article" date="2012" name="New Phytol.">
        <title>Insight into trade-off between wood decay and parasitism from the genome of a fungal forest pathogen.</title>
        <authorList>
            <person name="Olson A."/>
            <person name="Aerts A."/>
            <person name="Asiegbu F."/>
            <person name="Belbahri L."/>
            <person name="Bouzid O."/>
            <person name="Broberg A."/>
            <person name="Canback B."/>
            <person name="Coutinho P.M."/>
            <person name="Cullen D."/>
            <person name="Dalman K."/>
            <person name="Deflorio G."/>
            <person name="van Diepen L.T."/>
            <person name="Dunand C."/>
            <person name="Duplessis S."/>
            <person name="Durling M."/>
            <person name="Gonthier P."/>
            <person name="Grimwood J."/>
            <person name="Fossdal C.G."/>
            <person name="Hansson D."/>
            <person name="Henrissat B."/>
            <person name="Hietala A."/>
            <person name="Himmelstrand K."/>
            <person name="Hoffmeister D."/>
            <person name="Hogberg N."/>
            <person name="James T.Y."/>
            <person name="Karlsson M."/>
            <person name="Kohler A."/>
            <person name="Kues U."/>
            <person name="Lee Y.H."/>
            <person name="Lin Y.C."/>
            <person name="Lind M."/>
            <person name="Lindquist E."/>
            <person name="Lombard V."/>
            <person name="Lucas S."/>
            <person name="Lunden K."/>
            <person name="Morin E."/>
            <person name="Murat C."/>
            <person name="Park J."/>
            <person name="Raffaello T."/>
            <person name="Rouze P."/>
            <person name="Salamov A."/>
            <person name="Schmutz J."/>
            <person name="Solheim H."/>
            <person name="Stahlberg J."/>
            <person name="Velez H."/>
            <person name="de Vries R.P."/>
            <person name="Wiebenga A."/>
            <person name="Woodward S."/>
            <person name="Yakovlev I."/>
            <person name="Garbelotto M."/>
            <person name="Martin F."/>
            <person name="Grigoriev I.V."/>
            <person name="Stenlid J."/>
        </authorList>
    </citation>
    <scope>NUCLEOTIDE SEQUENCE [LARGE SCALE GENOMIC DNA]</scope>
    <source>
        <strain evidence="1 2">TC 32-1</strain>
    </source>
</reference>
<evidence type="ECO:0000313" key="2">
    <source>
        <dbReference type="Proteomes" id="UP000030671"/>
    </source>
</evidence>
<gene>
    <name evidence="1" type="ORF">HETIRDRAFT_454372</name>
</gene>
<proteinExistence type="predicted"/>
<protein>
    <submittedName>
        <fullName evidence="1">Uncharacterized protein</fullName>
    </submittedName>
</protein>
<dbReference type="AlphaFoldDB" id="W4JZB8"/>
<dbReference type="GeneID" id="20676498"/>
<dbReference type="KEGG" id="hir:HETIRDRAFT_454372"/>
<dbReference type="RefSeq" id="XP_009550401.1">
    <property type="nucleotide sequence ID" value="XM_009552106.1"/>
</dbReference>
<dbReference type="Proteomes" id="UP000030671">
    <property type="component" value="Unassembled WGS sequence"/>
</dbReference>
<name>W4JZB8_HETIT</name>
<dbReference type="EMBL" id="KI925462">
    <property type="protein sequence ID" value="ETW78430.1"/>
    <property type="molecule type" value="Genomic_DNA"/>
</dbReference>
<sequence length="197" mass="21572">MRWKGATDIRVLLGQPELLVHSRMRLVKSPISPACRLTLQLAPHLLINLQFNFPNASRRSHKPTVIPFLSSAIQDCETNTPPSPPLPSSFLRALPNALAFTLDHALFAPGASGNLDQATATYPRKPRRRYRHGARSAAACQHKTVRSNAWACTKDAAIAPASPPSSYDLTQLPKRATRSRLSHLLAALTFEEGVNAL</sequence>
<organism evidence="1 2">
    <name type="scientific">Heterobasidion irregulare (strain TC 32-1)</name>
    <dbReference type="NCBI Taxonomy" id="747525"/>
    <lineage>
        <taxon>Eukaryota</taxon>
        <taxon>Fungi</taxon>
        <taxon>Dikarya</taxon>
        <taxon>Basidiomycota</taxon>
        <taxon>Agaricomycotina</taxon>
        <taxon>Agaricomycetes</taxon>
        <taxon>Russulales</taxon>
        <taxon>Bondarzewiaceae</taxon>
        <taxon>Heterobasidion</taxon>
        <taxon>Heterobasidion annosum species complex</taxon>
    </lineage>
</organism>
<dbReference type="InParanoid" id="W4JZB8"/>
<keyword evidence="2" id="KW-1185">Reference proteome</keyword>
<accession>W4JZB8</accession>
<evidence type="ECO:0000313" key="1">
    <source>
        <dbReference type="EMBL" id="ETW78430.1"/>
    </source>
</evidence>